<keyword evidence="3 9" id="KW-1134">Transmembrane beta strand</keyword>
<accession>A0A919AYT0</accession>
<sequence>MYHTTRSFTAICALLAAAPLTVAQTVSAADADAYIEFSSDIERIQVVGERSDRSSIPGSATRLNEEDLQEFKYQDITRILRRVPGVNLQQEDGYGLRPNIGLRGTGVERSSKITLMEDGILIAPAPYAAPSAYYFPTAARMQAVEVRKGSAAVKFGPRSVGGAVNLVSRSIPDETSGFVDTQIGSDSLFTVHGAAGTSTENFGGVVEVFKSENDGFKTLPGGEDTGFDIEDYMGKFRINTDEDADIYQSLEIKLGKTLNDSHETYLGLTDDDFATNPYQRYAASALDFMDTKHEQISLTHHLKIDEIEVITSAYENTFERDWFKLDDLIIDGNRLSTASVLADPDTYSYALSVLKGEVDSGDDVIRLKHNARAYKSRGVQSLVAVPFTAGDVSHDLEFSVRYHEDSESRLQYRESFAMVSGGLNFVGAEQPGEAGNRKVYAKAWAFMVEDTIKVGNWTIVPGVRYESIDLDRSDWASDDPSRLADPSRKETTEVNTLIPGLGVSYKMDDTLTLTGGIYKGFNPPGPGSADAKEEKSLNVEAGVIYDAQGFYAEAMAFYSDYSNILGTCTNATGCIGGDIGDQFNGGAATIQGLELVAGYTADVAHGWAMPLSLSYTFTDAEFDTSFENSFWGDVHEGDHMPYLPRHQLTLNAGLTNDAISFNTSVNYVSKSRTDAGQGAIPLNEKIEGRFLVDAAVTYRMTDAISLFAAVDNLFDKEYAVSRRPYGLRPGKPRTFQTGVRFEF</sequence>
<organism evidence="15 16">
    <name type="scientific">Kordiimonas sediminis</name>
    <dbReference type="NCBI Taxonomy" id="1735581"/>
    <lineage>
        <taxon>Bacteria</taxon>
        <taxon>Pseudomonadati</taxon>
        <taxon>Pseudomonadota</taxon>
        <taxon>Alphaproteobacteria</taxon>
        <taxon>Kordiimonadales</taxon>
        <taxon>Kordiimonadaceae</taxon>
        <taxon>Kordiimonas</taxon>
    </lineage>
</organism>
<dbReference type="Gene3D" id="2.170.130.10">
    <property type="entry name" value="TonB-dependent receptor, plug domain"/>
    <property type="match status" value="1"/>
</dbReference>
<dbReference type="PANTHER" id="PTHR30442:SF0">
    <property type="entry name" value="FE(3+) DICITRATE TRANSPORT PROTEIN FECA"/>
    <property type="match status" value="1"/>
</dbReference>
<dbReference type="PANTHER" id="PTHR30442">
    <property type="entry name" value="IRON III DICITRATE TRANSPORT PROTEIN FECA"/>
    <property type="match status" value="1"/>
</dbReference>
<dbReference type="InterPro" id="IPR036942">
    <property type="entry name" value="Beta-barrel_TonB_sf"/>
</dbReference>
<keyword evidence="5 12" id="KW-0732">Signal</keyword>
<evidence type="ECO:0000256" key="3">
    <source>
        <dbReference type="ARBA" id="ARBA00022452"/>
    </source>
</evidence>
<evidence type="ECO:0000256" key="11">
    <source>
        <dbReference type="RuleBase" id="RU003357"/>
    </source>
</evidence>
<dbReference type="EMBL" id="BNCI01000002">
    <property type="protein sequence ID" value="GHF29731.1"/>
    <property type="molecule type" value="Genomic_DNA"/>
</dbReference>
<evidence type="ECO:0000256" key="12">
    <source>
        <dbReference type="SAM" id="SignalP"/>
    </source>
</evidence>
<evidence type="ECO:0000259" key="14">
    <source>
        <dbReference type="Pfam" id="PF07715"/>
    </source>
</evidence>
<evidence type="ECO:0000256" key="8">
    <source>
        <dbReference type="ARBA" id="ARBA00023237"/>
    </source>
</evidence>
<evidence type="ECO:0000256" key="6">
    <source>
        <dbReference type="ARBA" id="ARBA00023077"/>
    </source>
</evidence>
<dbReference type="GO" id="GO:0033214">
    <property type="term" value="P:siderophore-iron import into cell"/>
    <property type="evidence" value="ECO:0007669"/>
    <property type="project" value="TreeGrafter"/>
</dbReference>
<keyword evidence="8 9" id="KW-0998">Cell outer membrane</keyword>
<comment type="subcellular location">
    <subcellularLocation>
        <location evidence="1 9">Cell outer membrane</location>
        <topology evidence="1 9">Multi-pass membrane protein</topology>
    </subcellularLocation>
</comment>
<feature type="domain" description="TonB-dependent receptor-like beta-barrel" evidence="13">
    <location>
        <begin position="310"/>
        <end position="713"/>
    </location>
</feature>
<evidence type="ECO:0000256" key="7">
    <source>
        <dbReference type="ARBA" id="ARBA00023136"/>
    </source>
</evidence>
<name>A0A919AYT0_9PROT</name>
<reference evidence="15" key="1">
    <citation type="journal article" date="2014" name="Int. J. Syst. Evol. Microbiol.">
        <title>Complete genome sequence of Corynebacterium casei LMG S-19264T (=DSM 44701T), isolated from a smear-ripened cheese.</title>
        <authorList>
            <consortium name="US DOE Joint Genome Institute (JGI-PGF)"/>
            <person name="Walter F."/>
            <person name="Albersmeier A."/>
            <person name="Kalinowski J."/>
            <person name="Ruckert C."/>
        </authorList>
    </citation>
    <scope>NUCLEOTIDE SEQUENCE</scope>
    <source>
        <strain evidence="15">KCTC 42590</strain>
    </source>
</reference>
<evidence type="ECO:0000313" key="16">
    <source>
        <dbReference type="Proteomes" id="UP000630923"/>
    </source>
</evidence>
<feature type="signal peptide" evidence="12">
    <location>
        <begin position="1"/>
        <end position="28"/>
    </location>
</feature>
<feature type="chain" id="PRO_5036813486" evidence="12">
    <location>
        <begin position="29"/>
        <end position="743"/>
    </location>
</feature>
<comment type="similarity">
    <text evidence="9 11">Belongs to the TonB-dependent receptor family.</text>
</comment>
<dbReference type="InterPro" id="IPR000531">
    <property type="entry name" value="Beta-barrel_TonB"/>
</dbReference>
<dbReference type="Gene3D" id="2.40.170.20">
    <property type="entry name" value="TonB-dependent receptor, beta-barrel domain"/>
    <property type="match status" value="1"/>
</dbReference>
<keyword evidence="6 11" id="KW-0798">TonB box</keyword>
<evidence type="ECO:0000256" key="5">
    <source>
        <dbReference type="ARBA" id="ARBA00022729"/>
    </source>
</evidence>
<keyword evidence="2 9" id="KW-0813">Transport</keyword>
<evidence type="ECO:0000256" key="2">
    <source>
        <dbReference type="ARBA" id="ARBA00022448"/>
    </source>
</evidence>
<evidence type="ECO:0000259" key="13">
    <source>
        <dbReference type="Pfam" id="PF00593"/>
    </source>
</evidence>
<dbReference type="RefSeq" id="WP_191253676.1">
    <property type="nucleotide sequence ID" value="NZ_BNCI01000002.1"/>
</dbReference>
<keyword evidence="7 9" id="KW-0472">Membrane</keyword>
<reference evidence="15" key="2">
    <citation type="submission" date="2020-09" db="EMBL/GenBank/DDBJ databases">
        <authorList>
            <person name="Sun Q."/>
            <person name="Kim S."/>
        </authorList>
    </citation>
    <scope>NUCLEOTIDE SEQUENCE</scope>
    <source>
        <strain evidence="15">KCTC 42590</strain>
    </source>
</reference>
<evidence type="ECO:0000256" key="10">
    <source>
        <dbReference type="PROSITE-ProRule" id="PRU10144"/>
    </source>
</evidence>
<dbReference type="Proteomes" id="UP000630923">
    <property type="component" value="Unassembled WGS sequence"/>
</dbReference>
<dbReference type="Pfam" id="PF07715">
    <property type="entry name" value="Plug"/>
    <property type="match status" value="1"/>
</dbReference>
<proteinExistence type="inferred from homology"/>
<keyword evidence="15" id="KW-0675">Receptor</keyword>
<keyword evidence="16" id="KW-1185">Reference proteome</keyword>
<feature type="short sequence motif" description="TonB C-terminal box" evidence="10">
    <location>
        <begin position="726"/>
        <end position="743"/>
    </location>
</feature>
<evidence type="ECO:0000313" key="15">
    <source>
        <dbReference type="EMBL" id="GHF29731.1"/>
    </source>
</evidence>
<evidence type="ECO:0000256" key="4">
    <source>
        <dbReference type="ARBA" id="ARBA00022692"/>
    </source>
</evidence>
<keyword evidence="4 9" id="KW-0812">Transmembrane</keyword>
<comment type="caution">
    <text evidence="15">The sequence shown here is derived from an EMBL/GenBank/DDBJ whole genome shotgun (WGS) entry which is preliminary data.</text>
</comment>
<feature type="domain" description="TonB-dependent receptor plug" evidence="14">
    <location>
        <begin position="54"/>
        <end position="163"/>
    </location>
</feature>
<evidence type="ECO:0000256" key="9">
    <source>
        <dbReference type="PROSITE-ProRule" id="PRU01360"/>
    </source>
</evidence>
<dbReference type="PROSITE" id="PS01156">
    <property type="entry name" value="TONB_DEPENDENT_REC_2"/>
    <property type="match status" value="1"/>
</dbReference>
<dbReference type="SUPFAM" id="SSF56935">
    <property type="entry name" value="Porins"/>
    <property type="match status" value="1"/>
</dbReference>
<dbReference type="InterPro" id="IPR012910">
    <property type="entry name" value="Plug_dom"/>
</dbReference>
<dbReference type="AlphaFoldDB" id="A0A919AYT0"/>
<dbReference type="InterPro" id="IPR039426">
    <property type="entry name" value="TonB-dep_rcpt-like"/>
</dbReference>
<dbReference type="InterPro" id="IPR037066">
    <property type="entry name" value="Plug_dom_sf"/>
</dbReference>
<dbReference type="GO" id="GO:0009279">
    <property type="term" value="C:cell outer membrane"/>
    <property type="evidence" value="ECO:0007669"/>
    <property type="project" value="UniProtKB-SubCell"/>
</dbReference>
<evidence type="ECO:0000256" key="1">
    <source>
        <dbReference type="ARBA" id="ARBA00004571"/>
    </source>
</evidence>
<dbReference type="PROSITE" id="PS52016">
    <property type="entry name" value="TONB_DEPENDENT_REC_3"/>
    <property type="match status" value="1"/>
</dbReference>
<dbReference type="InterPro" id="IPR010917">
    <property type="entry name" value="TonB_rcpt_CS"/>
</dbReference>
<dbReference type="CDD" id="cd01347">
    <property type="entry name" value="ligand_gated_channel"/>
    <property type="match status" value="1"/>
</dbReference>
<gene>
    <name evidence="15" type="ORF">GCM10017044_26250</name>
</gene>
<protein>
    <submittedName>
        <fullName evidence="15">TonB-dependent receptor</fullName>
    </submittedName>
</protein>
<dbReference type="Pfam" id="PF00593">
    <property type="entry name" value="TonB_dep_Rec_b-barrel"/>
    <property type="match status" value="1"/>
</dbReference>